<feature type="region of interest" description="Disordered" evidence="1">
    <location>
        <begin position="1"/>
        <end position="25"/>
    </location>
</feature>
<dbReference type="Proteomes" id="UP000008635">
    <property type="component" value="Chromosome"/>
</dbReference>
<dbReference type="AlphaFoldDB" id="E8U607"/>
<name>E8U607_DEIML</name>
<evidence type="ECO:0000256" key="1">
    <source>
        <dbReference type="SAM" id="MobiDB-lite"/>
    </source>
</evidence>
<accession>E8U607</accession>
<sequence length="95" mass="11278">MKSDEKKLSRTQRPRPGEVAQLERNGTVYTLPTIPLEDDEVSRSHRVRLHIDYIDVWDELSPRQRFGLIKEAINARREKMVREDLEQRILHDRGS</sequence>
<keyword evidence="3" id="KW-1185">Reference proteome</keyword>
<dbReference type="HOGENOM" id="CLU_2368195_0_0_0"/>
<dbReference type="EMBL" id="CP002454">
    <property type="protein sequence ID" value="ADV66496.1"/>
    <property type="molecule type" value="Genomic_DNA"/>
</dbReference>
<gene>
    <name evidence="2" type="ordered locus">Deima_0841</name>
</gene>
<evidence type="ECO:0000313" key="2">
    <source>
        <dbReference type="EMBL" id="ADV66496.1"/>
    </source>
</evidence>
<dbReference type="KEGG" id="dmr:Deima_0841"/>
<reference evidence="3" key="2">
    <citation type="submission" date="2011-01" db="EMBL/GenBank/DDBJ databases">
        <title>The complete genome of Deinococcus maricopensis DSM 21211.</title>
        <authorList>
            <consortium name="US DOE Joint Genome Institute (JGI-PGF)"/>
            <person name="Lucas S."/>
            <person name="Copeland A."/>
            <person name="Lapidus A."/>
            <person name="Goodwin L."/>
            <person name="Pitluck S."/>
            <person name="Kyrpides N."/>
            <person name="Mavromatis K."/>
            <person name="Pagani I."/>
            <person name="Ivanova N."/>
            <person name="Ovchinnikova G."/>
            <person name="Zeytun A."/>
            <person name="Detter J.C."/>
            <person name="Han C."/>
            <person name="Land M."/>
            <person name="Hauser L."/>
            <person name="Markowitz V."/>
            <person name="Cheng J.-F."/>
            <person name="Hugenholtz P."/>
            <person name="Woyke T."/>
            <person name="Wu D."/>
            <person name="Pukall R."/>
            <person name="Gehrich-Schroeter G."/>
            <person name="Brambilla E."/>
            <person name="Klenk H.-P."/>
            <person name="Eisen J.A."/>
        </authorList>
    </citation>
    <scope>NUCLEOTIDE SEQUENCE [LARGE SCALE GENOMIC DNA]</scope>
    <source>
        <strain evidence="3">DSM 21211 / LMG 22137 / NRRL B-23946 / LB-34</strain>
    </source>
</reference>
<evidence type="ECO:0000313" key="3">
    <source>
        <dbReference type="Proteomes" id="UP000008635"/>
    </source>
</evidence>
<protein>
    <submittedName>
        <fullName evidence="2">Uncharacterized protein</fullName>
    </submittedName>
</protein>
<reference evidence="2 3" key="1">
    <citation type="journal article" date="2011" name="Stand. Genomic Sci.">
        <title>Complete genome sequence of Deinococcus maricopensis type strain (LB-34).</title>
        <authorList>
            <person name="Pukall R."/>
            <person name="Zeytun A."/>
            <person name="Lucas S."/>
            <person name="Lapidus A."/>
            <person name="Hammon N."/>
            <person name="Deshpande S."/>
            <person name="Nolan M."/>
            <person name="Cheng J.F."/>
            <person name="Pitluck S."/>
            <person name="Liolios K."/>
            <person name="Pagani I."/>
            <person name="Mikhailova N."/>
            <person name="Ivanova N."/>
            <person name="Mavromatis K."/>
            <person name="Pati A."/>
            <person name="Tapia R."/>
            <person name="Han C."/>
            <person name="Goodwin L."/>
            <person name="Chen A."/>
            <person name="Palaniappan K."/>
            <person name="Land M."/>
            <person name="Hauser L."/>
            <person name="Chang Y.J."/>
            <person name="Jeffries C.D."/>
            <person name="Brambilla E.M."/>
            <person name="Rohde M."/>
            <person name="Goker M."/>
            <person name="Detter J.C."/>
            <person name="Woyke T."/>
            <person name="Bristow J."/>
            <person name="Eisen J.A."/>
            <person name="Markowitz V."/>
            <person name="Hugenholtz P."/>
            <person name="Kyrpides N.C."/>
            <person name="Klenk H.P."/>
        </authorList>
    </citation>
    <scope>NUCLEOTIDE SEQUENCE [LARGE SCALE GENOMIC DNA]</scope>
    <source>
        <strain evidence="3">DSM 21211 / LMG 22137 / NRRL B-23946 / LB-34</strain>
    </source>
</reference>
<dbReference type="STRING" id="709986.Deima_0841"/>
<organism evidence="2 3">
    <name type="scientific">Deinococcus maricopensis (strain DSM 21211 / LMG 22137 / NRRL B-23946 / LB-34)</name>
    <dbReference type="NCBI Taxonomy" id="709986"/>
    <lineage>
        <taxon>Bacteria</taxon>
        <taxon>Thermotogati</taxon>
        <taxon>Deinococcota</taxon>
        <taxon>Deinococci</taxon>
        <taxon>Deinococcales</taxon>
        <taxon>Deinococcaceae</taxon>
        <taxon>Deinococcus</taxon>
    </lineage>
</organism>
<dbReference type="RefSeq" id="WP_013556001.1">
    <property type="nucleotide sequence ID" value="NC_014958.1"/>
</dbReference>
<proteinExistence type="predicted"/>